<keyword evidence="1" id="KW-0594">Phospholipid biosynthesis</keyword>
<comment type="function">
    <text evidence="1">Catalyzes the phosphatidyl group transfer from one phosphatidylglycerol molecule to another to form cardiolipin (CL) (diphosphatidylglycerol) and glycerol.</text>
</comment>
<dbReference type="PANTHER" id="PTHR21248">
    <property type="entry name" value="CARDIOLIPIN SYNTHASE"/>
    <property type="match status" value="1"/>
</dbReference>
<comment type="subcellular location">
    <subcellularLocation>
        <location evidence="1">Cell membrane</location>
        <topology evidence="1">Peripheral membrane protein</topology>
    </subcellularLocation>
</comment>
<accession>A0A0G3EQ83</accession>
<dbReference type="GO" id="GO:0005886">
    <property type="term" value="C:plasma membrane"/>
    <property type="evidence" value="ECO:0007669"/>
    <property type="project" value="UniProtKB-SubCell"/>
</dbReference>
<comment type="similarity">
    <text evidence="1">Belongs to the phospholipase D family. Cardiolipin synthase subfamily. ClsB sub-subfamily.</text>
</comment>
<keyword evidence="1" id="KW-0472">Membrane</keyword>
<keyword evidence="1" id="KW-0444">Lipid biosynthesis</keyword>
<evidence type="ECO:0000256" key="1">
    <source>
        <dbReference type="HAMAP-Rule" id="MF_01917"/>
    </source>
</evidence>
<dbReference type="Pfam" id="PF13091">
    <property type="entry name" value="PLDc_2"/>
    <property type="match status" value="2"/>
</dbReference>
<organism evidence="3 4">
    <name type="scientific">Pandoraea thiooxydans</name>
    <dbReference type="NCBI Taxonomy" id="445709"/>
    <lineage>
        <taxon>Bacteria</taxon>
        <taxon>Pseudomonadati</taxon>
        <taxon>Pseudomonadota</taxon>
        <taxon>Betaproteobacteria</taxon>
        <taxon>Burkholderiales</taxon>
        <taxon>Burkholderiaceae</taxon>
        <taxon>Pandoraea</taxon>
    </lineage>
</organism>
<keyword evidence="1" id="KW-1208">Phospholipid metabolism</keyword>
<dbReference type="InterPro" id="IPR001736">
    <property type="entry name" value="PLipase_D/transphosphatidylase"/>
</dbReference>
<comment type="catalytic activity">
    <reaction evidence="1">
        <text>2 a 1,2-diacyl-sn-glycero-3-phospho-(1'-sn-glycerol) = a cardiolipin + glycerol</text>
        <dbReference type="Rhea" id="RHEA:31451"/>
        <dbReference type="ChEBI" id="CHEBI:17754"/>
        <dbReference type="ChEBI" id="CHEBI:62237"/>
        <dbReference type="ChEBI" id="CHEBI:64716"/>
    </reaction>
</comment>
<dbReference type="HAMAP" id="MF_01917">
    <property type="entry name" value="Cardiolipin_synth_ClsB"/>
    <property type="match status" value="1"/>
</dbReference>
<name>A0A0G3EQ83_9BURK</name>
<dbReference type="SUPFAM" id="SSF56024">
    <property type="entry name" value="Phospholipase D/nuclease"/>
    <property type="match status" value="2"/>
</dbReference>
<dbReference type="PATRIC" id="fig|445709.3.peg.2931"/>
<dbReference type="Proteomes" id="UP000036700">
    <property type="component" value="Chromosome"/>
</dbReference>
<sequence length="379" mass="42598">MKTRLHFRQGDELDLLFQGPAYFSALIDAIEQARQEVVLETYIFANDTVGQRVSAALLRAAQRGVTVRVITDGIGTGGLPLFADWAAGGIAHRVYNPRLFGKQGFSRTHRKLAVIDRLYGFVGGINIIDDVDVHGGKLPEPRWDFTVRCRGPIVHDIWRAFDMQWQRLSPGDMGPLIRRRRYRLKPTGEPMAAFAARDNIRNRRAIEKAYLMAIGHARETVWLANPYFVPGRRVRRALVAAAGRGIQVAVLIGHKEFPLLDLAVPSLYGKLLKAGVRIAEYDRTQLHGKVAVVDNHWATVGSSNLDAFSLFLNHEANVVVLNHPLVPELRQRIAAAFEQAHRIDPARFAGRALPRRLASWGAYLFYRLSMKIITNGKYE</sequence>
<dbReference type="CDD" id="cd09159">
    <property type="entry name" value="PLDc_ybhO_like_2"/>
    <property type="match status" value="1"/>
</dbReference>
<feature type="active site" evidence="1">
    <location>
        <position position="294"/>
    </location>
</feature>
<dbReference type="CDD" id="cd09110">
    <property type="entry name" value="PLDc_CLS_1"/>
    <property type="match status" value="1"/>
</dbReference>
<dbReference type="KEGG" id="ptx:ABW99_13825"/>
<feature type="active site" evidence="1">
    <location>
        <position position="109"/>
    </location>
</feature>
<dbReference type="InterPro" id="IPR025202">
    <property type="entry name" value="PLD-like_dom"/>
</dbReference>
<feature type="active site" evidence="1">
    <location>
        <position position="111"/>
    </location>
</feature>
<keyword evidence="4" id="KW-1185">Reference proteome</keyword>
<dbReference type="EC" id="2.7.8.-" evidence="1"/>
<feature type="active site" evidence="1">
    <location>
        <position position="289"/>
    </location>
</feature>
<dbReference type="NCBIfam" id="NF008427">
    <property type="entry name" value="PRK11263.1"/>
    <property type="match status" value="1"/>
</dbReference>
<evidence type="ECO:0000313" key="3">
    <source>
        <dbReference type="EMBL" id="AKJ69125.1"/>
    </source>
</evidence>
<keyword evidence="1" id="KW-0443">Lipid metabolism</keyword>
<dbReference type="InterPro" id="IPR030872">
    <property type="entry name" value="Cardiolipin_synth_ClsB"/>
</dbReference>
<feature type="active site" evidence="1">
    <location>
        <position position="287"/>
    </location>
</feature>
<evidence type="ECO:0000313" key="4">
    <source>
        <dbReference type="Proteomes" id="UP000036700"/>
    </source>
</evidence>
<dbReference type="AlphaFoldDB" id="A0A0G3EQ83"/>
<dbReference type="PROSITE" id="PS50035">
    <property type="entry name" value="PLD"/>
    <property type="match status" value="2"/>
</dbReference>
<keyword evidence="1" id="KW-0808">Transferase</keyword>
<dbReference type="SMART" id="SM00155">
    <property type="entry name" value="PLDc"/>
    <property type="match status" value="2"/>
</dbReference>
<evidence type="ECO:0000259" key="2">
    <source>
        <dbReference type="PROSITE" id="PS50035"/>
    </source>
</evidence>
<dbReference type="EMBL" id="CP011568">
    <property type="protein sequence ID" value="AKJ69125.1"/>
    <property type="molecule type" value="Genomic_DNA"/>
</dbReference>
<dbReference type="GO" id="GO:0008808">
    <property type="term" value="F:cardiolipin synthase activity"/>
    <property type="evidence" value="ECO:0007669"/>
    <property type="project" value="InterPro"/>
</dbReference>
<feature type="active site" evidence="1">
    <location>
        <position position="116"/>
    </location>
</feature>
<feature type="domain" description="PLD phosphodiesterase" evidence="2">
    <location>
        <begin position="282"/>
        <end position="309"/>
    </location>
</feature>
<dbReference type="Gene3D" id="3.30.870.10">
    <property type="entry name" value="Endonuclease Chain A"/>
    <property type="match status" value="2"/>
</dbReference>
<gene>
    <name evidence="1" type="primary">clsB</name>
    <name evidence="3" type="ORF">ABW99_13825</name>
</gene>
<feature type="domain" description="PLD phosphodiesterase" evidence="2">
    <location>
        <begin position="104"/>
        <end position="131"/>
    </location>
</feature>
<dbReference type="PANTHER" id="PTHR21248:SF22">
    <property type="entry name" value="PHOSPHOLIPASE D"/>
    <property type="match status" value="1"/>
</dbReference>
<proteinExistence type="inferred from homology"/>
<dbReference type="OrthoDB" id="9762009at2"/>
<dbReference type="STRING" id="445709.ABW99_13825"/>
<dbReference type="GO" id="GO:0032049">
    <property type="term" value="P:cardiolipin biosynthetic process"/>
    <property type="evidence" value="ECO:0007669"/>
    <property type="project" value="InterPro"/>
</dbReference>
<dbReference type="RefSeq" id="WP_047215022.1">
    <property type="nucleotide sequence ID" value="NZ_CP011568.3"/>
</dbReference>
<reference evidence="4" key="1">
    <citation type="submission" date="2015-06" db="EMBL/GenBank/DDBJ databases">
        <authorList>
            <person name="Lim Y.L."/>
            <person name="Ee R."/>
            <person name="Yong D."/>
            <person name="How K.Y."/>
            <person name="Yin W.F."/>
            <person name="Chan K.G."/>
        </authorList>
    </citation>
    <scope>NUCLEOTIDE SEQUENCE [LARGE SCALE GENOMIC DNA]</scope>
    <source>
        <strain evidence="4">DSM 25325</strain>
    </source>
</reference>
<keyword evidence="1" id="KW-1003">Cell membrane</keyword>
<protein>
    <recommendedName>
        <fullName evidence="1">Cardiolipin synthase B</fullName>
        <shortName evidence="1">CL synthase</shortName>
        <ecNumber evidence="1">2.7.8.-</ecNumber>
    </recommendedName>
</protein>